<feature type="transmembrane region" description="Helical" evidence="1">
    <location>
        <begin position="210"/>
        <end position="227"/>
    </location>
</feature>
<feature type="transmembrane region" description="Helical" evidence="1">
    <location>
        <begin position="142"/>
        <end position="166"/>
    </location>
</feature>
<name>A0ABR8ZHK4_9LACO</name>
<feature type="transmembrane region" description="Helical" evidence="1">
    <location>
        <begin position="318"/>
        <end position="336"/>
    </location>
</feature>
<feature type="transmembrane region" description="Helical" evidence="1">
    <location>
        <begin position="187"/>
        <end position="204"/>
    </location>
</feature>
<comment type="caution">
    <text evidence="2">The sequence shown here is derived from an EMBL/GenBank/DDBJ whole genome shotgun (WGS) entry which is preliminary data.</text>
</comment>
<feature type="transmembrane region" description="Helical" evidence="1">
    <location>
        <begin position="247"/>
        <end position="266"/>
    </location>
</feature>
<gene>
    <name evidence="2" type="ORF">HUK45_00570</name>
</gene>
<feature type="transmembrane region" description="Helical" evidence="1">
    <location>
        <begin position="6"/>
        <end position="21"/>
    </location>
</feature>
<evidence type="ECO:0008006" key="4">
    <source>
        <dbReference type="Google" id="ProtNLM"/>
    </source>
</evidence>
<dbReference type="Proteomes" id="UP000645007">
    <property type="component" value="Unassembled WGS sequence"/>
</dbReference>
<proteinExistence type="predicted"/>
<dbReference type="EMBL" id="JABUXR010000001">
    <property type="protein sequence ID" value="MBD8084773.1"/>
    <property type="molecule type" value="Genomic_DNA"/>
</dbReference>
<evidence type="ECO:0000256" key="1">
    <source>
        <dbReference type="SAM" id="Phobius"/>
    </source>
</evidence>
<sequence>MFAVGYLLTILISLAIFLCVRSSLSVKVFIVAMLFMVFSFLIIPKLDSKVDALQYFSSLDAIRTARINHGLTEAWRVINTNPTDTSNSINSVMSFSATPVMALVMLGMSYFPDIVLLSVVCFIDYFFALKIIQLVVDKNKLSISYYCFGFIIFCCIFAYSIAVSGIRNNMVGTVFAYFALKYLENERVFFSWSTISLLLIIILLSLVHPYTLLLGLLLLLVIIFWRYKTILRIIDGLMLLQSFFQRAIIMLLIPLAGIPFFSSIILKSNQYLGKNATILISSTANLFRDIGRLLIFGLLLIITLWVKQQFIDRRYIEFIIIFFCFACGAFFDQLLFERCMLVSLPIILPLIIVLPAEFSSELRSNESISLKTVAIYIMMIILCLYAGFCLVDNLRAGTSYYELFTFVGKY</sequence>
<dbReference type="RefSeq" id="WP_191910616.1">
    <property type="nucleotide sequence ID" value="NZ_JABUXR010000001.1"/>
</dbReference>
<feature type="transmembrane region" description="Helical" evidence="1">
    <location>
        <begin position="89"/>
        <end position="107"/>
    </location>
</feature>
<reference evidence="2 3" key="1">
    <citation type="submission" date="2020-06" db="EMBL/GenBank/DDBJ databases">
        <title>Limosilactobacillus sp. nov.</title>
        <authorList>
            <person name="Ksiezarek M."/>
            <person name="Goncalves Ribeiro T."/>
            <person name="Rocha J."/>
            <person name="Grosso F."/>
            <person name="Peixe L."/>
        </authorList>
    </citation>
    <scope>NUCLEOTIDE SEQUENCE [LARGE SCALE GENOMIC DNA]</scope>
    <source>
        <strain evidence="3">c9Ua_26_M</strain>
    </source>
</reference>
<organism evidence="2 3">
    <name type="scientific">Limosilactobacillus urinaemulieris</name>
    <dbReference type="NCBI Taxonomy" id="2742600"/>
    <lineage>
        <taxon>Bacteria</taxon>
        <taxon>Bacillati</taxon>
        <taxon>Bacillota</taxon>
        <taxon>Bacilli</taxon>
        <taxon>Lactobacillales</taxon>
        <taxon>Lactobacillaceae</taxon>
        <taxon>Limosilactobacillus</taxon>
    </lineage>
</organism>
<evidence type="ECO:0000313" key="3">
    <source>
        <dbReference type="Proteomes" id="UP000645007"/>
    </source>
</evidence>
<keyword evidence="1" id="KW-0812">Transmembrane</keyword>
<keyword evidence="3" id="KW-1185">Reference proteome</keyword>
<protein>
    <recommendedName>
        <fullName evidence="4">EpsG family protein</fullName>
    </recommendedName>
</protein>
<evidence type="ECO:0000313" key="2">
    <source>
        <dbReference type="EMBL" id="MBD8084773.1"/>
    </source>
</evidence>
<accession>A0ABR8ZHK4</accession>
<feature type="transmembrane region" description="Helical" evidence="1">
    <location>
        <begin position="342"/>
        <end position="358"/>
    </location>
</feature>
<feature type="transmembrane region" description="Helical" evidence="1">
    <location>
        <begin position="114"/>
        <end position="136"/>
    </location>
</feature>
<feature type="transmembrane region" description="Helical" evidence="1">
    <location>
        <begin position="28"/>
        <end position="46"/>
    </location>
</feature>
<keyword evidence="1" id="KW-0472">Membrane</keyword>
<keyword evidence="1" id="KW-1133">Transmembrane helix</keyword>
<feature type="transmembrane region" description="Helical" evidence="1">
    <location>
        <begin position="286"/>
        <end position="306"/>
    </location>
</feature>
<feature type="transmembrane region" description="Helical" evidence="1">
    <location>
        <begin position="370"/>
        <end position="388"/>
    </location>
</feature>